<name>X1Q2V3_9ZZZZ</name>
<organism evidence="1">
    <name type="scientific">marine sediment metagenome</name>
    <dbReference type="NCBI Taxonomy" id="412755"/>
    <lineage>
        <taxon>unclassified sequences</taxon>
        <taxon>metagenomes</taxon>
        <taxon>ecological metagenomes</taxon>
    </lineage>
</organism>
<evidence type="ECO:0000313" key="1">
    <source>
        <dbReference type="EMBL" id="GAI62533.1"/>
    </source>
</evidence>
<proteinExistence type="predicted"/>
<dbReference type="AlphaFoldDB" id="X1Q2V3"/>
<gene>
    <name evidence="1" type="ORF">S12H4_01522</name>
</gene>
<sequence>MDLHELIIKAHARSHAAELAVHAKCPDAAWSELAKLRKLLNDQVRLEAREIVETPPPEGTQ</sequence>
<comment type="caution">
    <text evidence="1">The sequence shown here is derived from an EMBL/GenBank/DDBJ whole genome shotgun (WGS) entry which is preliminary data.</text>
</comment>
<dbReference type="EMBL" id="BARW01000311">
    <property type="protein sequence ID" value="GAI62533.1"/>
    <property type="molecule type" value="Genomic_DNA"/>
</dbReference>
<protein>
    <submittedName>
        <fullName evidence="1">Uncharacterized protein</fullName>
    </submittedName>
</protein>
<accession>X1Q2V3</accession>
<reference evidence="1" key="1">
    <citation type="journal article" date="2014" name="Front. Microbiol.">
        <title>High frequency of phylogenetically diverse reductive dehalogenase-homologous genes in deep subseafloor sedimentary metagenomes.</title>
        <authorList>
            <person name="Kawai M."/>
            <person name="Futagami T."/>
            <person name="Toyoda A."/>
            <person name="Takaki Y."/>
            <person name="Nishi S."/>
            <person name="Hori S."/>
            <person name="Arai W."/>
            <person name="Tsubouchi T."/>
            <person name="Morono Y."/>
            <person name="Uchiyama I."/>
            <person name="Ito T."/>
            <person name="Fujiyama A."/>
            <person name="Inagaki F."/>
            <person name="Takami H."/>
        </authorList>
    </citation>
    <scope>NUCLEOTIDE SEQUENCE</scope>
    <source>
        <strain evidence="1">Expedition CK06-06</strain>
    </source>
</reference>